<evidence type="ECO:0000259" key="4">
    <source>
        <dbReference type="PROSITE" id="PS51071"/>
    </source>
</evidence>
<sequence length="250" mass="28157">MDFYNMITDNTEKLNKTDLTILDFCLKNPKLIKNIKINDLADKLFTSPASIVRFTKKLGFAGFAEFKASLSLNIKNTDDRFNNNLTSDSPNLFNDINKSIELVNENIIEEIIDILHKSNRIEFFGEGSSRLVCSEVAKKFRTIGKIAFNYDDSSMMYIAAASATENDTIFAVSLSGETKQVIKALSIAKTNGAKIISLTDISNNSQSKIADKSLFITSTSFNKNDISIRSRIQALILAEYVFYRYLEKYL</sequence>
<protein>
    <submittedName>
        <fullName evidence="6">Putative HTH-type transcriptional regulator YbbH</fullName>
    </submittedName>
</protein>
<dbReference type="Pfam" id="PF01380">
    <property type="entry name" value="SIS"/>
    <property type="match status" value="1"/>
</dbReference>
<keyword evidence="1" id="KW-0805">Transcription regulation</keyword>
<evidence type="ECO:0000256" key="2">
    <source>
        <dbReference type="ARBA" id="ARBA00023125"/>
    </source>
</evidence>
<dbReference type="SUPFAM" id="SSF46689">
    <property type="entry name" value="Homeodomain-like"/>
    <property type="match status" value="1"/>
</dbReference>
<dbReference type="RefSeq" id="WP_156627863.1">
    <property type="nucleotide sequence ID" value="NZ_CACRTO010000049.1"/>
</dbReference>
<dbReference type="GO" id="GO:1901135">
    <property type="term" value="P:carbohydrate derivative metabolic process"/>
    <property type="evidence" value="ECO:0007669"/>
    <property type="project" value="InterPro"/>
</dbReference>
<dbReference type="PROSITE" id="PS51464">
    <property type="entry name" value="SIS"/>
    <property type="match status" value="1"/>
</dbReference>
<keyword evidence="3" id="KW-0804">Transcription</keyword>
<dbReference type="SUPFAM" id="SSF53697">
    <property type="entry name" value="SIS domain"/>
    <property type="match status" value="1"/>
</dbReference>
<dbReference type="PANTHER" id="PTHR30514">
    <property type="entry name" value="GLUCOKINASE"/>
    <property type="match status" value="1"/>
</dbReference>
<evidence type="ECO:0000313" key="6">
    <source>
        <dbReference type="EMBL" id="VYU67224.1"/>
    </source>
</evidence>
<dbReference type="Gene3D" id="3.40.50.10490">
    <property type="entry name" value="Glucose-6-phosphate isomerase like protein, domain 1"/>
    <property type="match status" value="1"/>
</dbReference>
<dbReference type="InterPro" id="IPR047640">
    <property type="entry name" value="RpiR-like"/>
</dbReference>
<dbReference type="InterPro" id="IPR046348">
    <property type="entry name" value="SIS_dom_sf"/>
</dbReference>
<dbReference type="CDD" id="cd05013">
    <property type="entry name" value="SIS_RpiR"/>
    <property type="match status" value="1"/>
</dbReference>
<dbReference type="GO" id="GO:0003700">
    <property type="term" value="F:DNA-binding transcription factor activity"/>
    <property type="evidence" value="ECO:0007669"/>
    <property type="project" value="InterPro"/>
</dbReference>
<dbReference type="InterPro" id="IPR009057">
    <property type="entry name" value="Homeodomain-like_sf"/>
</dbReference>
<reference evidence="6" key="1">
    <citation type="submission" date="2019-11" db="EMBL/GenBank/DDBJ databases">
        <authorList>
            <person name="Feng L."/>
        </authorList>
    </citation>
    <scope>NUCLEOTIDE SEQUENCE</scope>
    <source>
        <strain evidence="6">CTertiumLFYP3</strain>
    </source>
</reference>
<dbReference type="PROSITE" id="PS51071">
    <property type="entry name" value="HTH_RPIR"/>
    <property type="match status" value="1"/>
</dbReference>
<feature type="domain" description="HTH rpiR-type" evidence="4">
    <location>
        <begin position="1"/>
        <end position="77"/>
    </location>
</feature>
<dbReference type="GO" id="GO:0097367">
    <property type="term" value="F:carbohydrate derivative binding"/>
    <property type="evidence" value="ECO:0007669"/>
    <property type="project" value="InterPro"/>
</dbReference>
<accession>A0A6N3GRQ9</accession>
<dbReference type="PANTHER" id="PTHR30514:SF21">
    <property type="entry name" value="RPIR-FAMILY TRANSCRIPTIONAL REGULATOR"/>
    <property type="match status" value="1"/>
</dbReference>
<dbReference type="InterPro" id="IPR036388">
    <property type="entry name" value="WH-like_DNA-bd_sf"/>
</dbReference>
<gene>
    <name evidence="6" type="primary">ybbH_1</name>
    <name evidence="6" type="ORF">CTLFYP3_00071</name>
</gene>
<feature type="domain" description="SIS" evidence="5">
    <location>
        <begin position="111"/>
        <end position="250"/>
    </location>
</feature>
<evidence type="ECO:0000259" key="5">
    <source>
        <dbReference type="PROSITE" id="PS51464"/>
    </source>
</evidence>
<dbReference type="Gene3D" id="1.10.10.10">
    <property type="entry name" value="Winged helix-like DNA-binding domain superfamily/Winged helix DNA-binding domain"/>
    <property type="match status" value="1"/>
</dbReference>
<keyword evidence="2" id="KW-0238">DNA-binding</keyword>
<dbReference type="EMBL" id="CACRTO010000049">
    <property type="protein sequence ID" value="VYU67224.1"/>
    <property type="molecule type" value="Genomic_DNA"/>
</dbReference>
<evidence type="ECO:0000256" key="3">
    <source>
        <dbReference type="ARBA" id="ARBA00023163"/>
    </source>
</evidence>
<organism evidence="6">
    <name type="scientific">Clostridium tertium</name>
    <dbReference type="NCBI Taxonomy" id="1559"/>
    <lineage>
        <taxon>Bacteria</taxon>
        <taxon>Bacillati</taxon>
        <taxon>Bacillota</taxon>
        <taxon>Clostridia</taxon>
        <taxon>Eubacteriales</taxon>
        <taxon>Clostridiaceae</taxon>
        <taxon>Clostridium</taxon>
    </lineage>
</organism>
<name>A0A6N3GRQ9_9CLOT</name>
<dbReference type="AlphaFoldDB" id="A0A6N3GRQ9"/>
<dbReference type="GO" id="GO:0003677">
    <property type="term" value="F:DNA binding"/>
    <property type="evidence" value="ECO:0007669"/>
    <property type="project" value="UniProtKB-KW"/>
</dbReference>
<evidence type="ECO:0000256" key="1">
    <source>
        <dbReference type="ARBA" id="ARBA00023015"/>
    </source>
</evidence>
<proteinExistence type="predicted"/>
<dbReference type="InterPro" id="IPR001347">
    <property type="entry name" value="SIS_dom"/>
</dbReference>
<dbReference type="InterPro" id="IPR000281">
    <property type="entry name" value="HTH_RpiR"/>
</dbReference>
<dbReference type="Pfam" id="PF01418">
    <property type="entry name" value="HTH_6"/>
    <property type="match status" value="1"/>
</dbReference>
<dbReference type="InterPro" id="IPR035472">
    <property type="entry name" value="RpiR-like_SIS"/>
</dbReference>